<dbReference type="AlphaFoldDB" id="A0A2T4U9H2"/>
<dbReference type="EMBL" id="PZJJ01000003">
    <property type="protein sequence ID" value="PTL40041.1"/>
    <property type="molecule type" value="Genomic_DNA"/>
</dbReference>
<proteinExistence type="predicted"/>
<sequence>MKIHQDPIRKLVWWGLFFYLAMLKHSLTVEETLRFQPAGLPWRRFSASSGCALRDLPISAAREEKRAAGNLK</sequence>
<organism evidence="1 2">
    <name type="scientific">Alkalicoccus saliphilus</name>
    <dbReference type="NCBI Taxonomy" id="200989"/>
    <lineage>
        <taxon>Bacteria</taxon>
        <taxon>Bacillati</taxon>
        <taxon>Bacillota</taxon>
        <taxon>Bacilli</taxon>
        <taxon>Bacillales</taxon>
        <taxon>Bacillaceae</taxon>
        <taxon>Alkalicoccus</taxon>
    </lineage>
</organism>
<protein>
    <submittedName>
        <fullName evidence="1">Uncharacterized protein</fullName>
    </submittedName>
</protein>
<reference evidence="1 2" key="1">
    <citation type="submission" date="2018-03" db="EMBL/GenBank/DDBJ databases">
        <title>Alkalicoccus saliphilus sp. nov., isolated from a mineral pool.</title>
        <authorList>
            <person name="Zhao B."/>
        </authorList>
    </citation>
    <scope>NUCLEOTIDE SEQUENCE [LARGE SCALE GENOMIC DNA]</scope>
    <source>
        <strain evidence="1 2">6AG</strain>
    </source>
</reference>
<name>A0A2T4U9H2_9BACI</name>
<comment type="caution">
    <text evidence="1">The sequence shown here is derived from an EMBL/GenBank/DDBJ whole genome shotgun (WGS) entry which is preliminary data.</text>
</comment>
<gene>
    <name evidence="1" type="ORF">C6Y45_03470</name>
</gene>
<dbReference type="RefSeq" id="WP_107583631.1">
    <property type="nucleotide sequence ID" value="NZ_PZJJ01000003.1"/>
</dbReference>
<dbReference type="Proteomes" id="UP000240509">
    <property type="component" value="Unassembled WGS sequence"/>
</dbReference>
<accession>A0A2T4U9H2</accession>
<evidence type="ECO:0000313" key="2">
    <source>
        <dbReference type="Proteomes" id="UP000240509"/>
    </source>
</evidence>
<keyword evidence="2" id="KW-1185">Reference proteome</keyword>
<evidence type="ECO:0000313" key="1">
    <source>
        <dbReference type="EMBL" id="PTL40041.1"/>
    </source>
</evidence>